<reference evidence="1 2" key="1">
    <citation type="submission" date="2020-05" db="EMBL/GenBank/DDBJ databases">
        <title>Whole genome shotgun sequence of Streptomyces microflavus NBRC 13062.</title>
        <authorList>
            <person name="Komaki H."/>
            <person name="Tamura T."/>
        </authorList>
    </citation>
    <scope>NUCLEOTIDE SEQUENCE [LARGE SCALE GENOMIC DNA]</scope>
    <source>
        <strain evidence="1 2">NBRC 13062</strain>
    </source>
</reference>
<gene>
    <name evidence="1" type="ORF">Smic_80920</name>
</gene>
<evidence type="ECO:0000313" key="1">
    <source>
        <dbReference type="EMBL" id="GFN09536.1"/>
    </source>
</evidence>
<evidence type="ECO:0000313" key="2">
    <source>
        <dbReference type="Proteomes" id="UP000498740"/>
    </source>
</evidence>
<dbReference type="RefSeq" id="WP_032754652.1">
    <property type="nucleotide sequence ID" value="NZ_BMUG01000005.1"/>
</dbReference>
<proteinExistence type="predicted"/>
<comment type="caution">
    <text evidence="1">The sequence shown here is derived from an EMBL/GenBank/DDBJ whole genome shotgun (WGS) entry which is preliminary data.</text>
</comment>
<name>A0A7J0D477_STRMI</name>
<sequence length="75" mass="8315">MADPDDLTADVQDYALGTLAEWIKGYTVPEEGPQQKCTLLAAAEDGRSIDVQMETCDPFPSDPKVFRIWLEVEAL</sequence>
<dbReference type="AlphaFoldDB" id="A0A7J0D477"/>
<accession>A0A7J0D477</accession>
<organism evidence="1 2">
    <name type="scientific">Streptomyces microflavus</name>
    <name type="common">Streptomyces lipmanii</name>
    <dbReference type="NCBI Taxonomy" id="1919"/>
    <lineage>
        <taxon>Bacteria</taxon>
        <taxon>Bacillati</taxon>
        <taxon>Actinomycetota</taxon>
        <taxon>Actinomycetes</taxon>
        <taxon>Kitasatosporales</taxon>
        <taxon>Streptomycetaceae</taxon>
        <taxon>Streptomyces</taxon>
    </lineage>
</organism>
<dbReference type="Proteomes" id="UP000498740">
    <property type="component" value="Unassembled WGS sequence"/>
</dbReference>
<dbReference type="EMBL" id="BLWD01000002">
    <property type="protein sequence ID" value="GFN09536.1"/>
    <property type="molecule type" value="Genomic_DNA"/>
</dbReference>
<protein>
    <submittedName>
        <fullName evidence="1">Uncharacterized protein</fullName>
    </submittedName>
</protein>